<dbReference type="OrthoDB" id="1470350at2759"/>
<dbReference type="Gene3D" id="1.10.630.10">
    <property type="entry name" value="Cytochrome P450"/>
    <property type="match status" value="1"/>
</dbReference>
<dbReference type="PANTHER" id="PTHR24305">
    <property type="entry name" value="CYTOCHROME P450"/>
    <property type="match status" value="1"/>
</dbReference>
<dbReference type="PANTHER" id="PTHR24305:SF166">
    <property type="entry name" value="CYTOCHROME P450 12A4, MITOCHONDRIAL-RELATED"/>
    <property type="match status" value="1"/>
</dbReference>
<protein>
    <submittedName>
        <fullName evidence="6">Cytochrome P450 3A12</fullName>
    </submittedName>
</protein>
<evidence type="ECO:0000256" key="5">
    <source>
        <dbReference type="PIRSR" id="PIRSR602403-1"/>
    </source>
</evidence>
<dbReference type="SUPFAM" id="SSF48264">
    <property type="entry name" value="Cytochrome P450"/>
    <property type="match status" value="1"/>
</dbReference>
<comment type="cofactor">
    <cofactor evidence="1 5">
        <name>heme</name>
        <dbReference type="ChEBI" id="CHEBI:30413"/>
    </cofactor>
</comment>
<accession>A0A8T9CI15</accession>
<dbReference type="InterPro" id="IPR036396">
    <property type="entry name" value="Cyt_P450_sf"/>
</dbReference>
<evidence type="ECO:0000256" key="2">
    <source>
        <dbReference type="ARBA" id="ARBA00010617"/>
    </source>
</evidence>
<dbReference type="GO" id="GO:0016705">
    <property type="term" value="F:oxidoreductase activity, acting on paired donors, with incorporation or reduction of molecular oxygen"/>
    <property type="evidence" value="ECO:0007669"/>
    <property type="project" value="InterPro"/>
</dbReference>
<dbReference type="Pfam" id="PF00067">
    <property type="entry name" value="p450"/>
    <property type="match status" value="1"/>
</dbReference>
<sequence>MPMFDERLQASFSPLFAIRQAGPHAERKRVFTHVYSNSTIANSVELAELLTTIGKDRLLPRLKKFAKKGDSVEAFSLTREYSMDIVTAYIYGMENGTNFLQNPGEGAHHRSAFLHAAEPWAFYASTELPWLVYVLGYFRLNLVSPSIGSAFDIIHSFVLDLTTRKISSLEINRVSGRGSWGTFEHIWQRLDYIPEAQKASLIASDMVDQIYAGHLATGTVLTYLMWELSRNPQIQDILRNDLKSSSDPRSSELLDAVLMETIRLYPAGFGPFPRVAPENATVSGFRIPKGTIASASPYMLGRNPDIFPSPDSWLPKRWIQASPEERQEMRQWVWMFMSGPRVCIGEHLAVIVYWLIFAAMKAFVVDVYESYKTTIVGDPDMRQLESFFSTPAGASLRLQLQVI</sequence>
<dbReference type="GO" id="GO:0005506">
    <property type="term" value="F:iron ion binding"/>
    <property type="evidence" value="ECO:0007669"/>
    <property type="project" value="InterPro"/>
</dbReference>
<evidence type="ECO:0000313" key="6">
    <source>
        <dbReference type="EMBL" id="TVY84802.1"/>
    </source>
</evidence>
<dbReference type="PRINTS" id="PR00385">
    <property type="entry name" value="P450"/>
</dbReference>
<dbReference type="Proteomes" id="UP000469558">
    <property type="component" value="Unassembled WGS sequence"/>
</dbReference>
<name>A0A8T9CI15_9HELO</name>
<dbReference type="InterPro" id="IPR002403">
    <property type="entry name" value="Cyt_P450_E_grp-IV"/>
</dbReference>
<keyword evidence="4 5" id="KW-0408">Iron</keyword>
<proteinExistence type="inferred from homology"/>
<keyword evidence="5" id="KW-0349">Heme</keyword>
<dbReference type="PRINTS" id="PR00465">
    <property type="entry name" value="EP450IV"/>
</dbReference>
<evidence type="ECO:0000256" key="1">
    <source>
        <dbReference type="ARBA" id="ARBA00001971"/>
    </source>
</evidence>
<keyword evidence="3 5" id="KW-0479">Metal-binding</keyword>
<reference evidence="6 7" key="1">
    <citation type="submission" date="2018-05" db="EMBL/GenBank/DDBJ databases">
        <title>Genome sequencing and assembly of the regulated plant pathogen Lachnellula willkommii and related sister species for the development of diagnostic species identification markers.</title>
        <authorList>
            <person name="Giroux E."/>
            <person name="Bilodeau G."/>
        </authorList>
    </citation>
    <scope>NUCLEOTIDE SEQUENCE [LARGE SCALE GENOMIC DNA]</scope>
    <source>
        <strain evidence="6 7">CBS 268.59</strain>
    </source>
</reference>
<comment type="similarity">
    <text evidence="2">Belongs to the cytochrome P450 family.</text>
</comment>
<evidence type="ECO:0000256" key="3">
    <source>
        <dbReference type="ARBA" id="ARBA00022723"/>
    </source>
</evidence>
<gene>
    <name evidence="6" type="primary">CYP3A12</name>
    <name evidence="6" type="ORF">LSUE1_G000830</name>
</gene>
<dbReference type="InterPro" id="IPR001128">
    <property type="entry name" value="Cyt_P450"/>
</dbReference>
<dbReference type="GO" id="GO:0020037">
    <property type="term" value="F:heme binding"/>
    <property type="evidence" value="ECO:0007669"/>
    <property type="project" value="InterPro"/>
</dbReference>
<dbReference type="AlphaFoldDB" id="A0A8T9CI15"/>
<keyword evidence="7" id="KW-1185">Reference proteome</keyword>
<evidence type="ECO:0000256" key="4">
    <source>
        <dbReference type="ARBA" id="ARBA00023004"/>
    </source>
</evidence>
<dbReference type="InterPro" id="IPR050121">
    <property type="entry name" value="Cytochrome_P450_monoxygenase"/>
</dbReference>
<feature type="binding site" description="axial binding residue" evidence="5">
    <location>
        <position position="343"/>
    </location>
    <ligand>
        <name>heme</name>
        <dbReference type="ChEBI" id="CHEBI:30413"/>
    </ligand>
    <ligandPart>
        <name>Fe</name>
        <dbReference type="ChEBI" id="CHEBI:18248"/>
    </ligandPart>
</feature>
<dbReference type="EMBL" id="QGMK01000053">
    <property type="protein sequence ID" value="TVY84802.1"/>
    <property type="molecule type" value="Genomic_DNA"/>
</dbReference>
<comment type="caution">
    <text evidence="6">The sequence shown here is derived from an EMBL/GenBank/DDBJ whole genome shotgun (WGS) entry which is preliminary data.</text>
</comment>
<evidence type="ECO:0000313" key="7">
    <source>
        <dbReference type="Proteomes" id="UP000469558"/>
    </source>
</evidence>
<organism evidence="6 7">
    <name type="scientific">Lachnellula suecica</name>
    <dbReference type="NCBI Taxonomy" id="602035"/>
    <lineage>
        <taxon>Eukaryota</taxon>
        <taxon>Fungi</taxon>
        <taxon>Dikarya</taxon>
        <taxon>Ascomycota</taxon>
        <taxon>Pezizomycotina</taxon>
        <taxon>Leotiomycetes</taxon>
        <taxon>Helotiales</taxon>
        <taxon>Lachnaceae</taxon>
        <taxon>Lachnellula</taxon>
    </lineage>
</organism>
<dbReference type="GO" id="GO:0004497">
    <property type="term" value="F:monooxygenase activity"/>
    <property type="evidence" value="ECO:0007669"/>
    <property type="project" value="InterPro"/>
</dbReference>